<name>A0ABQ5AUI9_9ASTR</name>
<gene>
    <name evidence="2" type="ORF">Tco_0839909</name>
</gene>
<feature type="compositionally biased region" description="Basic and acidic residues" evidence="1">
    <location>
        <begin position="82"/>
        <end position="96"/>
    </location>
</feature>
<comment type="caution">
    <text evidence="2">The sequence shown here is derived from an EMBL/GenBank/DDBJ whole genome shotgun (WGS) entry which is preliminary data.</text>
</comment>
<reference evidence="2" key="2">
    <citation type="submission" date="2022-01" db="EMBL/GenBank/DDBJ databases">
        <authorList>
            <person name="Yamashiro T."/>
            <person name="Shiraishi A."/>
            <person name="Satake H."/>
            <person name="Nakayama K."/>
        </authorList>
    </citation>
    <scope>NUCLEOTIDE SEQUENCE</scope>
</reference>
<dbReference type="EMBL" id="BQNB010012586">
    <property type="protein sequence ID" value="GJT05447.1"/>
    <property type="molecule type" value="Genomic_DNA"/>
</dbReference>
<accession>A0ABQ5AUI9</accession>
<keyword evidence="3" id="KW-1185">Reference proteome</keyword>
<dbReference type="Proteomes" id="UP001151760">
    <property type="component" value="Unassembled WGS sequence"/>
</dbReference>
<feature type="region of interest" description="Disordered" evidence="1">
    <location>
        <begin position="82"/>
        <end position="111"/>
    </location>
</feature>
<organism evidence="2 3">
    <name type="scientific">Tanacetum coccineum</name>
    <dbReference type="NCBI Taxonomy" id="301880"/>
    <lineage>
        <taxon>Eukaryota</taxon>
        <taxon>Viridiplantae</taxon>
        <taxon>Streptophyta</taxon>
        <taxon>Embryophyta</taxon>
        <taxon>Tracheophyta</taxon>
        <taxon>Spermatophyta</taxon>
        <taxon>Magnoliopsida</taxon>
        <taxon>eudicotyledons</taxon>
        <taxon>Gunneridae</taxon>
        <taxon>Pentapetalae</taxon>
        <taxon>asterids</taxon>
        <taxon>campanulids</taxon>
        <taxon>Asterales</taxon>
        <taxon>Asteraceae</taxon>
        <taxon>Asteroideae</taxon>
        <taxon>Anthemideae</taxon>
        <taxon>Anthemidinae</taxon>
        <taxon>Tanacetum</taxon>
    </lineage>
</organism>
<proteinExistence type="predicted"/>
<evidence type="ECO:0000256" key="1">
    <source>
        <dbReference type="SAM" id="MobiDB-lite"/>
    </source>
</evidence>
<protein>
    <submittedName>
        <fullName evidence="2">Uncharacterized protein</fullName>
    </submittedName>
</protein>
<reference evidence="2" key="1">
    <citation type="journal article" date="2022" name="Int. J. Mol. Sci.">
        <title>Draft Genome of Tanacetum Coccineum: Genomic Comparison of Closely Related Tanacetum-Family Plants.</title>
        <authorList>
            <person name="Yamashiro T."/>
            <person name="Shiraishi A."/>
            <person name="Nakayama K."/>
            <person name="Satake H."/>
        </authorList>
    </citation>
    <scope>NUCLEOTIDE SEQUENCE</scope>
</reference>
<sequence length="111" mass="13209">MLRKFDRQDLVDLHRLVMKRFEDTTPEGYNLLLWRDLKVMFEPNAEDEIWSNQQDWTLISWKLDESCGVHTLLMDGNEYSLKDKNEAKTDKTEHGNGKGMKSQSQRRVHLK</sequence>
<evidence type="ECO:0000313" key="3">
    <source>
        <dbReference type="Proteomes" id="UP001151760"/>
    </source>
</evidence>
<evidence type="ECO:0000313" key="2">
    <source>
        <dbReference type="EMBL" id="GJT05447.1"/>
    </source>
</evidence>